<dbReference type="STRING" id="4555.A0A368Q0J2"/>
<evidence type="ECO:0000256" key="9">
    <source>
        <dbReference type="SAM" id="MobiDB-lite"/>
    </source>
</evidence>
<dbReference type="GO" id="GO:0004425">
    <property type="term" value="F:indole-3-glycerol-phosphate synthase activity"/>
    <property type="evidence" value="ECO:0007669"/>
    <property type="project" value="UniProtKB-EC"/>
</dbReference>
<evidence type="ECO:0000259" key="10">
    <source>
        <dbReference type="Pfam" id="PF00218"/>
    </source>
</evidence>
<dbReference type="EMBL" id="CM003529">
    <property type="protein sequence ID" value="RCV11551.1"/>
    <property type="molecule type" value="Genomic_DNA"/>
</dbReference>
<sequence>MSGSRDWENEGRATPCSLHPLESVKGGPLPSSPRRSWRRGAGGRSSGIRRSRSRSGRPGRRSTGWLSPRSVRRFPGTLPRPPQRRAPRARRRGQEGVAHQGLRNHFNPVEITQAYEKNGAACLSILTDEKHFLGSFKNMKTIHNSGVNFPLLCKDFIIDIWQIYYARSKGADAILLIAAVLPDLDIKYMLRVCRSLGMTALVEVHDVRELDHVLKIDGVQPIGINNCSLGTFEVDTTNTNMLLEKRGDIIRKKKIMSLLIQNLESYPLMTTERFNCSGKAPKTPNLRRKVLLLISLEEVAI</sequence>
<keyword evidence="8" id="KW-0456">Lyase</keyword>
<reference evidence="11" key="2">
    <citation type="submission" date="2015-07" db="EMBL/GenBank/DDBJ databases">
        <authorList>
            <person name="Noorani M."/>
        </authorList>
    </citation>
    <scope>NUCLEOTIDE SEQUENCE</scope>
    <source>
        <strain evidence="11">Yugu1</strain>
    </source>
</reference>
<evidence type="ECO:0000256" key="2">
    <source>
        <dbReference type="ARBA" id="ARBA00004696"/>
    </source>
</evidence>
<dbReference type="InterPro" id="IPR011060">
    <property type="entry name" value="RibuloseP-bd_barrel"/>
</dbReference>
<feature type="compositionally biased region" description="Basic residues" evidence="9">
    <location>
        <begin position="47"/>
        <end position="60"/>
    </location>
</feature>
<dbReference type="InterPro" id="IPR045186">
    <property type="entry name" value="Indole-3-glycerol_P_synth"/>
</dbReference>
<dbReference type="InterPro" id="IPR013785">
    <property type="entry name" value="Aldolase_TIM"/>
</dbReference>
<evidence type="ECO:0000256" key="4">
    <source>
        <dbReference type="ARBA" id="ARBA00022605"/>
    </source>
</evidence>
<feature type="domain" description="Indole-3-glycerol phosphate synthase" evidence="10">
    <location>
        <begin position="101"/>
        <end position="245"/>
    </location>
</feature>
<comment type="catalytic activity">
    <reaction evidence="1">
        <text>1-(2-carboxyphenylamino)-1-deoxy-D-ribulose 5-phosphate + H(+) = (1S,2R)-1-C-(indol-3-yl)glycerol 3-phosphate + CO2 + H2O</text>
        <dbReference type="Rhea" id="RHEA:23476"/>
        <dbReference type="ChEBI" id="CHEBI:15377"/>
        <dbReference type="ChEBI" id="CHEBI:15378"/>
        <dbReference type="ChEBI" id="CHEBI:16526"/>
        <dbReference type="ChEBI" id="CHEBI:58613"/>
        <dbReference type="ChEBI" id="CHEBI:58866"/>
        <dbReference type="EC" id="4.1.1.48"/>
    </reaction>
</comment>
<dbReference type="UniPathway" id="UPA00035">
    <property type="reaction ID" value="UER00043"/>
</dbReference>
<dbReference type="PANTHER" id="PTHR22854">
    <property type="entry name" value="TRYPTOPHAN BIOSYNTHESIS PROTEIN"/>
    <property type="match status" value="1"/>
</dbReference>
<keyword evidence="7" id="KW-0057">Aromatic amino acid biosynthesis</keyword>
<dbReference type="Pfam" id="PF00218">
    <property type="entry name" value="IGPS"/>
    <property type="match status" value="1"/>
</dbReference>
<dbReference type="GO" id="GO:0000162">
    <property type="term" value="P:L-tryptophan biosynthetic process"/>
    <property type="evidence" value="ECO:0007669"/>
    <property type="project" value="UniProtKB-UniPathway"/>
</dbReference>
<keyword evidence="4" id="KW-0028">Amino-acid biosynthesis</keyword>
<evidence type="ECO:0000256" key="1">
    <source>
        <dbReference type="ARBA" id="ARBA00001633"/>
    </source>
</evidence>
<evidence type="ECO:0000256" key="8">
    <source>
        <dbReference type="ARBA" id="ARBA00023239"/>
    </source>
</evidence>
<dbReference type="EC" id="4.1.1.48" evidence="3"/>
<proteinExistence type="predicted"/>
<evidence type="ECO:0000313" key="11">
    <source>
        <dbReference type="EMBL" id="RCV11551.1"/>
    </source>
</evidence>
<keyword evidence="5" id="KW-0210">Decarboxylase</keyword>
<protein>
    <recommendedName>
        <fullName evidence="3">indole-3-glycerol-phosphate synthase</fullName>
        <ecNumber evidence="3">4.1.1.48</ecNumber>
    </recommendedName>
</protein>
<evidence type="ECO:0000256" key="6">
    <source>
        <dbReference type="ARBA" id="ARBA00022822"/>
    </source>
</evidence>
<dbReference type="Gene3D" id="3.20.20.70">
    <property type="entry name" value="Aldolase class I"/>
    <property type="match status" value="1"/>
</dbReference>
<accession>A0A368Q0J2</accession>
<organism evidence="11">
    <name type="scientific">Setaria italica</name>
    <name type="common">Foxtail millet</name>
    <name type="synonym">Panicum italicum</name>
    <dbReference type="NCBI Taxonomy" id="4555"/>
    <lineage>
        <taxon>Eukaryota</taxon>
        <taxon>Viridiplantae</taxon>
        <taxon>Streptophyta</taxon>
        <taxon>Embryophyta</taxon>
        <taxon>Tracheophyta</taxon>
        <taxon>Spermatophyta</taxon>
        <taxon>Magnoliopsida</taxon>
        <taxon>Liliopsida</taxon>
        <taxon>Poales</taxon>
        <taxon>Poaceae</taxon>
        <taxon>PACMAD clade</taxon>
        <taxon>Panicoideae</taxon>
        <taxon>Panicodae</taxon>
        <taxon>Paniceae</taxon>
        <taxon>Cenchrinae</taxon>
        <taxon>Setaria</taxon>
    </lineage>
</organism>
<reference evidence="11" key="1">
    <citation type="journal article" date="2012" name="Nat. Biotechnol.">
        <title>Reference genome sequence of the model plant Setaria.</title>
        <authorList>
            <person name="Bennetzen J.L."/>
            <person name="Schmutz J."/>
            <person name="Wang H."/>
            <person name="Percifield R."/>
            <person name="Hawkins J."/>
            <person name="Pontaroli A.C."/>
            <person name="Estep M."/>
            <person name="Feng L."/>
            <person name="Vaughn J.N."/>
            <person name="Grimwood J."/>
            <person name="Jenkins J."/>
            <person name="Barry K."/>
            <person name="Lindquist E."/>
            <person name="Hellsten U."/>
            <person name="Deshpande S."/>
            <person name="Wang X."/>
            <person name="Wu X."/>
            <person name="Mitros T."/>
            <person name="Triplett J."/>
            <person name="Yang X."/>
            <person name="Ye C.Y."/>
            <person name="Mauro-Herrera M."/>
            <person name="Wang L."/>
            <person name="Li P."/>
            <person name="Sharma M."/>
            <person name="Sharma R."/>
            <person name="Ronald P.C."/>
            <person name="Panaud O."/>
            <person name="Kellogg E.A."/>
            <person name="Brutnell T.P."/>
            <person name="Doust A.N."/>
            <person name="Tuskan G.A."/>
            <person name="Rokhsar D."/>
            <person name="Devos K.M."/>
        </authorList>
    </citation>
    <scope>NUCLEOTIDE SEQUENCE [LARGE SCALE GENOMIC DNA]</scope>
    <source>
        <strain evidence="11">Yugu1</strain>
    </source>
</reference>
<dbReference type="PANTHER" id="PTHR22854:SF14">
    <property type="entry name" value="INDOLE-3-GLYCEROL-PHOSPHATE SYNTHASE"/>
    <property type="match status" value="1"/>
</dbReference>
<feature type="compositionally biased region" description="Basic and acidic residues" evidence="9">
    <location>
        <begin position="1"/>
        <end position="11"/>
    </location>
</feature>
<keyword evidence="6" id="KW-0822">Tryptophan biosynthesis</keyword>
<dbReference type="CDD" id="cd00331">
    <property type="entry name" value="IGPS"/>
    <property type="match status" value="1"/>
</dbReference>
<feature type="region of interest" description="Disordered" evidence="9">
    <location>
        <begin position="1"/>
        <end position="98"/>
    </location>
</feature>
<feature type="compositionally biased region" description="Basic residues" evidence="9">
    <location>
        <begin position="82"/>
        <end position="91"/>
    </location>
</feature>
<dbReference type="InterPro" id="IPR013798">
    <property type="entry name" value="Indole-3-glycerol_P_synth_dom"/>
</dbReference>
<comment type="pathway">
    <text evidence="2">Amino-acid biosynthesis; L-tryptophan biosynthesis; L-tryptophan from chorismate: step 4/5.</text>
</comment>
<dbReference type="AlphaFoldDB" id="A0A368Q0J2"/>
<dbReference type="OrthoDB" id="524799at2759"/>
<evidence type="ECO:0000256" key="7">
    <source>
        <dbReference type="ARBA" id="ARBA00023141"/>
    </source>
</evidence>
<gene>
    <name evidence="11" type="ORF">SETIT_2G194700v2</name>
</gene>
<dbReference type="SUPFAM" id="SSF51366">
    <property type="entry name" value="Ribulose-phoshate binding barrel"/>
    <property type="match status" value="1"/>
</dbReference>
<name>A0A368Q0J2_SETIT</name>
<evidence type="ECO:0000256" key="3">
    <source>
        <dbReference type="ARBA" id="ARBA00012362"/>
    </source>
</evidence>
<evidence type="ECO:0000256" key="5">
    <source>
        <dbReference type="ARBA" id="ARBA00022793"/>
    </source>
</evidence>